<dbReference type="AlphaFoldDB" id="A0AA47NPJ6"/>
<comment type="subcellular location">
    <subcellularLocation>
        <location evidence="1">Nucleus</location>
    </subcellularLocation>
</comment>
<accession>A0AA47NPJ6</accession>
<evidence type="ECO:0000256" key="1">
    <source>
        <dbReference type="ARBA" id="ARBA00004123"/>
    </source>
</evidence>
<keyword evidence="10" id="KW-0804">Transcription</keyword>
<dbReference type="GO" id="GO:0000981">
    <property type="term" value="F:DNA-binding transcription factor activity, RNA polymerase II-specific"/>
    <property type="evidence" value="ECO:0007669"/>
    <property type="project" value="TreeGrafter"/>
</dbReference>
<dbReference type="GO" id="GO:0008270">
    <property type="term" value="F:zinc ion binding"/>
    <property type="evidence" value="ECO:0007669"/>
    <property type="project" value="UniProtKB-KW"/>
</dbReference>
<feature type="domain" description="Zinc finger protein Rlf/292/654 TPR repeats" evidence="12">
    <location>
        <begin position="5"/>
        <end position="95"/>
    </location>
</feature>
<dbReference type="InterPro" id="IPR057986">
    <property type="entry name" value="TPR_Rlf/292/654"/>
</dbReference>
<keyword evidence="5" id="KW-0677">Repeat</keyword>
<organism evidence="13 14">
    <name type="scientific">Merluccius polli</name>
    <name type="common">Benguela hake</name>
    <name type="synonym">Merluccius cadenati</name>
    <dbReference type="NCBI Taxonomy" id="89951"/>
    <lineage>
        <taxon>Eukaryota</taxon>
        <taxon>Metazoa</taxon>
        <taxon>Chordata</taxon>
        <taxon>Craniata</taxon>
        <taxon>Vertebrata</taxon>
        <taxon>Euteleostomi</taxon>
        <taxon>Actinopterygii</taxon>
        <taxon>Neopterygii</taxon>
        <taxon>Teleostei</taxon>
        <taxon>Neoteleostei</taxon>
        <taxon>Acanthomorphata</taxon>
        <taxon>Zeiogadaria</taxon>
        <taxon>Gadariae</taxon>
        <taxon>Gadiformes</taxon>
        <taxon>Gadoidei</taxon>
        <taxon>Merlucciidae</taxon>
        <taxon>Merluccius</taxon>
    </lineage>
</organism>
<dbReference type="Proteomes" id="UP001174136">
    <property type="component" value="Unassembled WGS sequence"/>
</dbReference>
<proteinExistence type="inferred from homology"/>
<keyword evidence="9" id="KW-0238">DNA-binding</keyword>
<evidence type="ECO:0000256" key="9">
    <source>
        <dbReference type="ARBA" id="ARBA00023125"/>
    </source>
</evidence>
<evidence type="ECO:0000256" key="3">
    <source>
        <dbReference type="ARBA" id="ARBA00022553"/>
    </source>
</evidence>
<keyword evidence="4" id="KW-0479">Metal-binding</keyword>
<dbReference type="EMBL" id="JAOPHQ010005991">
    <property type="protein sequence ID" value="KAK0133386.1"/>
    <property type="molecule type" value="Genomic_DNA"/>
</dbReference>
<dbReference type="PANTHER" id="PTHR15507:SF16">
    <property type="entry name" value="ZINC FINGER PROTEIN 654"/>
    <property type="match status" value="1"/>
</dbReference>
<evidence type="ECO:0000313" key="14">
    <source>
        <dbReference type="Proteomes" id="UP001174136"/>
    </source>
</evidence>
<keyword evidence="6" id="KW-0863">Zinc-finger</keyword>
<evidence type="ECO:0000256" key="2">
    <source>
        <dbReference type="ARBA" id="ARBA00006991"/>
    </source>
</evidence>
<keyword evidence="14" id="KW-1185">Reference proteome</keyword>
<reference evidence="13" key="1">
    <citation type="journal article" date="2023" name="Front. Mar. Sci.">
        <title>A new Merluccius polli reference genome to investigate the effects of global change in West African waters.</title>
        <authorList>
            <person name="Mateo J.L."/>
            <person name="Blanco-Fernandez C."/>
            <person name="Garcia-Vazquez E."/>
            <person name="Machado-Schiaffino G."/>
        </authorList>
    </citation>
    <scope>NUCLEOTIDE SEQUENCE</scope>
    <source>
        <strain evidence="13">C29</strain>
        <tissue evidence="13">Fin</tissue>
    </source>
</reference>
<dbReference type="InterPro" id="IPR052251">
    <property type="entry name" value="GH-ZnFinger_Regulators"/>
</dbReference>
<evidence type="ECO:0000259" key="12">
    <source>
        <dbReference type="Pfam" id="PF25580"/>
    </source>
</evidence>
<sequence length="163" mass="18380">MVVCALAEAEVLQVMCGMERREEGGVLLCLCRAALRRLLHTGNMHGLWQLVCVWGSLHRRQQTSRLELLEESRHLLQSATNVTAIFPFIRVLLDEGLRRLSELHRALTFPGGEHYWYQYCSLDPARISPTHRLSESEEVGGLCDVGLDEEGDLGEKKLDLGVV</sequence>
<dbReference type="PANTHER" id="PTHR15507">
    <property type="entry name" value="ZINC FINGER PROTEIN RLF"/>
    <property type="match status" value="1"/>
</dbReference>
<dbReference type="GO" id="GO:0005634">
    <property type="term" value="C:nucleus"/>
    <property type="evidence" value="ECO:0007669"/>
    <property type="project" value="UniProtKB-SubCell"/>
</dbReference>
<dbReference type="Pfam" id="PF25580">
    <property type="entry name" value="TPR_Rlf"/>
    <property type="match status" value="1"/>
</dbReference>
<keyword evidence="7" id="KW-0862">Zinc</keyword>
<keyword evidence="8" id="KW-0805">Transcription regulation</keyword>
<keyword evidence="3" id="KW-0597">Phosphoprotein</keyword>
<dbReference type="GO" id="GO:0003677">
    <property type="term" value="F:DNA binding"/>
    <property type="evidence" value="ECO:0007669"/>
    <property type="project" value="UniProtKB-KW"/>
</dbReference>
<evidence type="ECO:0000256" key="5">
    <source>
        <dbReference type="ARBA" id="ARBA00022737"/>
    </source>
</evidence>
<gene>
    <name evidence="13" type="primary">Zfp292_1</name>
    <name evidence="13" type="ORF">N1851_031112</name>
</gene>
<evidence type="ECO:0000256" key="8">
    <source>
        <dbReference type="ARBA" id="ARBA00023015"/>
    </source>
</evidence>
<evidence type="ECO:0000256" key="10">
    <source>
        <dbReference type="ARBA" id="ARBA00023163"/>
    </source>
</evidence>
<evidence type="ECO:0000256" key="7">
    <source>
        <dbReference type="ARBA" id="ARBA00022833"/>
    </source>
</evidence>
<protein>
    <submittedName>
        <fullName evidence="13">Zinc finger protein 292</fullName>
    </submittedName>
</protein>
<evidence type="ECO:0000256" key="11">
    <source>
        <dbReference type="ARBA" id="ARBA00023242"/>
    </source>
</evidence>
<evidence type="ECO:0000313" key="13">
    <source>
        <dbReference type="EMBL" id="KAK0133386.1"/>
    </source>
</evidence>
<comment type="similarity">
    <text evidence="2">Belongs to the krueppel C2H2-type zinc-finger protein family.</text>
</comment>
<keyword evidence="11" id="KW-0539">Nucleus</keyword>
<comment type="caution">
    <text evidence="13">The sequence shown here is derived from an EMBL/GenBank/DDBJ whole genome shotgun (WGS) entry which is preliminary data.</text>
</comment>
<evidence type="ECO:0000256" key="6">
    <source>
        <dbReference type="ARBA" id="ARBA00022771"/>
    </source>
</evidence>
<evidence type="ECO:0000256" key="4">
    <source>
        <dbReference type="ARBA" id="ARBA00022723"/>
    </source>
</evidence>
<name>A0AA47NPJ6_MERPO</name>